<reference evidence="2 3" key="1">
    <citation type="journal article" date="2019" name="Sci. Rep.">
        <title>Orb-weaving spider Araneus ventricosus genome elucidates the spidroin gene catalogue.</title>
        <authorList>
            <person name="Kono N."/>
            <person name="Nakamura H."/>
            <person name="Ohtoshi R."/>
            <person name="Moran D.A.P."/>
            <person name="Shinohara A."/>
            <person name="Yoshida Y."/>
            <person name="Fujiwara M."/>
            <person name="Mori M."/>
            <person name="Tomita M."/>
            <person name="Arakawa K."/>
        </authorList>
    </citation>
    <scope>NUCLEOTIDE SEQUENCE [LARGE SCALE GENOMIC DNA]</scope>
</reference>
<dbReference type="AlphaFoldDB" id="A0A4Y2AT18"/>
<feature type="transmembrane region" description="Helical" evidence="1">
    <location>
        <begin position="270"/>
        <end position="292"/>
    </location>
</feature>
<proteinExistence type="predicted"/>
<feature type="transmembrane region" description="Helical" evidence="1">
    <location>
        <begin position="81"/>
        <end position="100"/>
    </location>
</feature>
<evidence type="ECO:0000256" key="1">
    <source>
        <dbReference type="SAM" id="Phobius"/>
    </source>
</evidence>
<sequence length="391" mass="44216">MSNKEQLFIKKSGFNYTYNNEYGLLWDVMNVFAIDARSEDNNTCKSKCFKTALEVIFPALLYFTQVYITCISVLAHRAGEMNFAIATAFTCSSLFAIPLWHSVKTKESCILELITQYQRMNAFQGKSIPNQNIAINVAILLSIFISVSSAIVCAIWMSTDEKMKLCYNFFIAFEENYISIAIRLCMLLLIFTSQYIFPSLVAVMCGVLYHKYSCLLCIFHKELNDLRKNCLNRNIVRLKTKQHALLFQVAHKLEDVTSLICFLFLCSRMVIMYFTLATVMLEGGSIALATIWESMPVITAVPLSLVGVTLCASQISAQSQKTYFALAILQDELIDQNDTDSETFHYLKIMLNKSFPPVAPCSVVELTPKFNITVFGSLFTYGLLILNLGNK</sequence>
<keyword evidence="3" id="KW-1185">Reference proteome</keyword>
<dbReference type="Proteomes" id="UP000499080">
    <property type="component" value="Unassembled WGS sequence"/>
</dbReference>
<comment type="caution">
    <text evidence="2">The sequence shown here is derived from an EMBL/GenBank/DDBJ whole genome shotgun (WGS) entry which is preliminary data.</text>
</comment>
<evidence type="ECO:0008006" key="4">
    <source>
        <dbReference type="Google" id="ProtNLM"/>
    </source>
</evidence>
<keyword evidence="1" id="KW-0472">Membrane</keyword>
<accession>A0A4Y2AT18</accession>
<feature type="transmembrane region" description="Helical" evidence="1">
    <location>
        <begin position="177"/>
        <end position="209"/>
    </location>
</feature>
<organism evidence="2 3">
    <name type="scientific">Araneus ventricosus</name>
    <name type="common">Orbweaver spider</name>
    <name type="synonym">Epeira ventricosa</name>
    <dbReference type="NCBI Taxonomy" id="182803"/>
    <lineage>
        <taxon>Eukaryota</taxon>
        <taxon>Metazoa</taxon>
        <taxon>Ecdysozoa</taxon>
        <taxon>Arthropoda</taxon>
        <taxon>Chelicerata</taxon>
        <taxon>Arachnida</taxon>
        <taxon>Araneae</taxon>
        <taxon>Araneomorphae</taxon>
        <taxon>Entelegynae</taxon>
        <taxon>Araneoidea</taxon>
        <taxon>Araneidae</taxon>
        <taxon>Araneus</taxon>
    </lineage>
</organism>
<keyword evidence="1" id="KW-1133">Transmembrane helix</keyword>
<feature type="transmembrane region" description="Helical" evidence="1">
    <location>
        <begin position="133"/>
        <end position="157"/>
    </location>
</feature>
<evidence type="ECO:0000313" key="3">
    <source>
        <dbReference type="Proteomes" id="UP000499080"/>
    </source>
</evidence>
<keyword evidence="1" id="KW-0812">Transmembrane</keyword>
<protein>
    <recommendedName>
        <fullName evidence="4">Gustatory receptor</fullName>
    </recommendedName>
</protein>
<dbReference type="EMBL" id="BGPR01000030">
    <property type="protein sequence ID" value="GBL82970.1"/>
    <property type="molecule type" value="Genomic_DNA"/>
</dbReference>
<evidence type="ECO:0000313" key="2">
    <source>
        <dbReference type="EMBL" id="GBL82970.1"/>
    </source>
</evidence>
<gene>
    <name evidence="2" type="ORF">AVEN_106467_1</name>
</gene>
<name>A0A4Y2AT18_ARAVE</name>
<dbReference type="OrthoDB" id="6421446at2759"/>
<feature type="transmembrane region" description="Helical" evidence="1">
    <location>
        <begin position="55"/>
        <end position="75"/>
    </location>
</feature>